<dbReference type="RefSeq" id="XP_016986636.1">
    <property type="nucleotide sequence ID" value="XM_017131147.1"/>
</dbReference>
<dbReference type="FunFam" id="3.30.200.20:FF:000770">
    <property type="entry name" value="SRSF protein kinase 2"/>
    <property type="match status" value="1"/>
</dbReference>
<evidence type="ECO:0000256" key="7">
    <source>
        <dbReference type="ARBA" id="ARBA00047899"/>
    </source>
</evidence>
<name>A0A6P4FN33_DRORH</name>
<dbReference type="EnsemblMetazoa" id="XM_017131147.1">
    <property type="protein sequence ID" value="XP_016986636.1"/>
    <property type="gene ID" value="LOC108049818"/>
</dbReference>
<organism evidence="14">
    <name type="scientific">Drosophila rhopaloa</name>
    <name type="common">Fruit fly</name>
    <dbReference type="NCBI Taxonomy" id="1041015"/>
    <lineage>
        <taxon>Eukaryota</taxon>
        <taxon>Metazoa</taxon>
        <taxon>Ecdysozoa</taxon>
        <taxon>Arthropoda</taxon>
        <taxon>Hexapoda</taxon>
        <taxon>Insecta</taxon>
        <taxon>Pterygota</taxon>
        <taxon>Neoptera</taxon>
        <taxon>Endopterygota</taxon>
        <taxon>Diptera</taxon>
        <taxon>Brachycera</taxon>
        <taxon>Muscomorpha</taxon>
        <taxon>Ephydroidea</taxon>
        <taxon>Drosophilidae</taxon>
        <taxon>Drosophila</taxon>
        <taxon>Sophophora</taxon>
    </lineage>
</organism>
<feature type="compositionally biased region" description="Basic and acidic residues" evidence="10">
    <location>
        <begin position="708"/>
        <end position="727"/>
    </location>
</feature>
<feature type="region of interest" description="Disordered" evidence="10">
    <location>
        <begin position="708"/>
        <end position="752"/>
    </location>
</feature>
<dbReference type="SUPFAM" id="SSF56112">
    <property type="entry name" value="Protein kinase-like (PK-like)"/>
    <property type="match status" value="1"/>
</dbReference>
<keyword evidence="3" id="KW-0808">Transferase</keyword>
<dbReference type="GO" id="GO:0005524">
    <property type="term" value="F:ATP binding"/>
    <property type="evidence" value="ECO:0007669"/>
    <property type="project" value="UniProtKB-UniRule"/>
</dbReference>
<reference evidence="14" key="2">
    <citation type="submission" date="2025-04" db="UniProtKB">
        <authorList>
            <consortium name="RefSeq"/>
        </authorList>
    </citation>
    <scope>IDENTIFICATION</scope>
</reference>
<dbReference type="InterPro" id="IPR011009">
    <property type="entry name" value="Kinase-like_dom_sf"/>
</dbReference>
<dbReference type="GO" id="GO:0005634">
    <property type="term" value="C:nucleus"/>
    <property type="evidence" value="ECO:0007669"/>
    <property type="project" value="TreeGrafter"/>
</dbReference>
<dbReference type="InterPro" id="IPR017441">
    <property type="entry name" value="Protein_kinase_ATP_BS"/>
</dbReference>
<dbReference type="PANTHER" id="PTHR47634">
    <property type="entry name" value="PROTEIN KINASE DOMAIN-CONTAINING PROTEIN-RELATED"/>
    <property type="match status" value="1"/>
</dbReference>
<dbReference type="EC" id="2.7.11.1" evidence="1"/>
<dbReference type="GO" id="GO:0005737">
    <property type="term" value="C:cytoplasm"/>
    <property type="evidence" value="ECO:0007669"/>
    <property type="project" value="TreeGrafter"/>
</dbReference>
<feature type="domain" description="Protein kinase" evidence="11">
    <location>
        <begin position="146"/>
        <end position="703"/>
    </location>
</feature>
<dbReference type="PROSITE" id="PS50011">
    <property type="entry name" value="PROTEIN_KINASE_DOM"/>
    <property type="match status" value="1"/>
</dbReference>
<feature type="binding site" evidence="9">
    <location>
        <position position="175"/>
    </location>
    <ligand>
        <name>ATP</name>
        <dbReference type="ChEBI" id="CHEBI:30616"/>
    </ligand>
</feature>
<dbReference type="InterPro" id="IPR008271">
    <property type="entry name" value="Ser/Thr_kinase_AS"/>
</dbReference>
<dbReference type="SMART" id="SM00220">
    <property type="entry name" value="S_TKc"/>
    <property type="match status" value="1"/>
</dbReference>
<dbReference type="AlphaFoldDB" id="A0A6P4FN33"/>
<dbReference type="GeneID" id="108049818"/>
<dbReference type="GO" id="GO:0000245">
    <property type="term" value="P:spliceosomal complex assembly"/>
    <property type="evidence" value="ECO:0007669"/>
    <property type="project" value="TreeGrafter"/>
</dbReference>
<feature type="region of interest" description="Disordered" evidence="10">
    <location>
        <begin position="413"/>
        <end position="449"/>
    </location>
</feature>
<evidence type="ECO:0000256" key="6">
    <source>
        <dbReference type="ARBA" id="ARBA00022840"/>
    </source>
</evidence>
<dbReference type="Gene3D" id="3.30.200.20">
    <property type="entry name" value="Phosphorylase Kinase, domain 1"/>
    <property type="match status" value="1"/>
</dbReference>
<dbReference type="OrthoDB" id="2649at2759"/>
<dbReference type="Gene3D" id="1.10.510.10">
    <property type="entry name" value="Transferase(Phosphotransferase) domain 1"/>
    <property type="match status" value="2"/>
</dbReference>
<sequence>MSDQMDIPFITADDLEVQVQKQVKSQVQSDEDELSPQELYRTMDENLRELDRQLQSVYRIRGDRYVSSEDQSDEDLTPRIHSSKIDRYPESEESVLVFQSDPTPIEEQEAEMSNCSQNNGMEENSAEYRVGGYHPVSVGDIFQNRYHAIHKLGWGHFSTVWLCFDTRLERYCAIKVVKSAEHFTETARDEIRLLRSVADSDWHPLRDRLVEFLDHFYISGLHGTHLCLVFEVLGDNLLTLIQRSRYRGLPLENIKQIALQVLEGLCFLHTQCRIIHTDLKPENVLVVADDVAVRGLANQATSDFLAIQAQPQLNRPRRGDQNQDNGDAKLTKTAKKRMRARAKLSVTFFQQHRQWLRQRAIEDLLSLAARGLLLPTTAAQGVTGKLPFMPFSFDGLVILEDSDLRQLEMESRATVERVGDMPGPGNSQKRSPRRRQPNTDQSATNPGQKLVGTSAALRLLFNSPEQFMRYVQVRATESDLAERTRQQLGRKLRGVRKHPYGTRKKGPNSQVKIEHHKEHNKATNLGMISPKDPATQHCNLKVKIADMGNGCWFHHHFTDDIQTREYRAVEVILGAGYNETADIWSAACLFWELATGGYLFDPLVARGRAGQDEVHIANIIETCGPIPRELIEHGEYSSEIFKPNGQLRNITHLQSRSLVTVLITQHGWARQDAKEFVSFLEPMLQTDPSKRVSALDAMLHRWLRLDGDEDSLRDPDRPGDHNQERMEAGGNETRPGTPDPRVTMIFPGESEA</sequence>
<feature type="compositionally biased region" description="Polar residues" evidence="10">
    <location>
        <begin position="438"/>
        <end position="447"/>
    </location>
</feature>
<evidence type="ECO:0000256" key="4">
    <source>
        <dbReference type="ARBA" id="ARBA00022741"/>
    </source>
</evidence>
<keyword evidence="6 9" id="KW-0067">ATP-binding</keyword>
<keyword evidence="4 9" id="KW-0547">Nucleotide-binding</keyword>
<dbReference type="PROSITE" id="PS00108">
    <property type="entry name" value="PROTEIN_KINASE_ST"/>
    <property type="match status" value="1"/>
</dbReference>
<dbReference type="PROSITE" id="PS00107">
    <property type="entry name" value="PROTEIN_KINASE_ATP"/>
    <property type="match status" value="1"/>
</dbReference>
<keyword evidence="5" id="KW-0418">Kinase</keyword>
<reference evidence="12" key="3">
    <citation type="submission" date="2025-05" db="UniProtKB">
        <authorList>
            <consortium name="EnsemblMetazoa"/>
        </authorList>
    </citation>
    <scope>IDENTIFICATION</scope>
</reference>
<reference evidence="13" key="1">
    <citation type="journal article" date="2021" name="Elife">
        <title>Highly contiguous assemblies of 101 drosophilid genomes.</title>
        <authorList>
            <person name="Kim B.Y."/>
            <person name="Wang J.R."/>
            <person name="Miller D.E."/>
            <person name="Barmina O."/>
            <person name="Delaney E."/>
            <person name="Thompson A."/>
            <person name="Comeault A.A."/>
            <person name="Peede D."/>
            <person name="D'Agostino E.R."/>
            <person name="Pelaez J."/>
            <person name="Aguilar J.M."/>
            <person name="Haji D."/>
            <person name="Matsunaga T."/>
            <person name="Armstrong E.E."/>
            <person name="Zych M."/>
            <person name="Ogawa Y."/>
            <person name="Stamenkovic-Radak M."/>
            <person name="Jelic M."/>
            <person name="Veselinovic M.S."/>
            <person name="Tanaskovic M."/>
            <person name="Eric P."/>
            <person name="Gao J.J."/>
            <person name="Katoh T.K."/>
            <person name="Toda M.J."/>
            <person name="Watabe H."/>
            <person name="Watada M."/>
            <person name="Davis J.S."/>
            <person name="Moyle L.C."/>
            <person name="Manoli G."/>
            <person name="Bertolini E."/>
            <person name="Kostal V."/>
            <person name="Hawley R.S."/>
            <person name="Takahashi A."/>
            <person name="Jones C.D."/>
            <person name="Price D.K."/>
            <person name="Whiteman N."/>
            <person name="Kopp A."/>
            <person name="Matute D.R."/>
            <person name="Petrov D.A."/>
        </authorList>
    </citation>
    <scope>NUCLEOTIDE SEQUENCE [LARGE SCALE GENOMIC DNA]</scope>
</reference>
<evidence type="ECO:0000256" key="5">
    <source>
        <dbReference type="ARBA" id="ARBA00022777"/>
    </source>
</evidence>
<evidence type="ECO:0000256" key="2">
    <source>
        <dbReference type="ARBA" id="ARBA00022527"/>
    </source>
</evidence>
<accession>A0A6P4FN33</accession>
<evidence type="ECO:0000313" key="14">
    <source>
        <dbReference type="RefSeq" id="XP_016986636.1"/>
    </source>
</evidence>
<dbReference type="InterPro" id="IPR000719">
    <property type="entry name" value="Prot_kinase_dom"/>
</dbReference>
<evidence type="ECO:0000256" key="10">
    <source>
        <dbReference type="SAM" id="MobiDB-lite"/>
    </source>
</evidence>
<evidence type="ECO:0000256" key="3">
    <source>
        <dbReference type="ARBA" id="ARBA00022679"/>
    </source>
</evidence>
<gene>
    <name evidence="14" type="primary">LOC108049818</name>
    <name evidence="12" type="synonym">108049818</name>
</gene>
<evidence type="ECO:0000256" key="9">
    <source>
        <dbReference type="PROSITE-ProRule" id="PRU10141"/>
    </source>
</evidence>
<proteinExistence type="predicted"/>
<comment type="catalytic activity">
    <reaction evidence="8">
        <text>L-seryl-[protein] + ATP = O-phospho-L-seryl-[protein] + ADP + H(+)</text>
        <dbReference type="Rhea" id="RHEA:17989"/>
        <dbReference type="Rhea" id="RHEA-COMP:9863"/>
        <dbReference type="Rhea" id="RHEA-COMP:11604"/>
        <dbReference type="ChEBI" id="CHEBI:15378"/>
        <dbReference type="ChEBI" id="CHEBI:29999"/>
        <dbReference type="ChEBI" id="CHEBI:30616"/>
        <dbReference type="ChEBI" id="CHEBI:83421"/>
        <dbReference type="ChEBI" id="CHEBI:456216"/>
        <dbReference type="EC" id="2.7.11.1"/>
    </reaction>
</comment>
<dbReference type="InterPro" id="IPR051334">
    <property type="entry name" value="SRPK"/>
</dbReference>
<evidence type="ECO:0000313" key="12">
    <source>
        <dbReference type="EnsemblMetazoa" id="XP_016986636.1"/>
    </source>
</evidence>
<feature type="region of interest" description="Disordered" evidence="10">
    <location>
        <begin position="65"/>
        <end position="85"/>
    </location>
</feature>
<keyword evidence="2" id="KW-0723">Serine/threonine-protein kinase</keyword>
<dbReference type="Proteomes" id="UP001652680">
    <property type="component" value="Unassembled WGS sequence"/>
</dbReference>
<evidence type="ECO:0000259" key="11">
    <source>
        <dbReference type="PROSITE" id="PS50011"/>
    </source>
</evidence>
<evidence type="ECO:0000256" key="1">
    <source>
        <dbReference type="ARBA" id="ARBA00012513"/>
    </source>
</evidence>
<dbReference type="GO" id="GO:0004674">
    <property type="term" value="F:protein serine/threonine kinase activity"/>
    <property type="evidence" value="ECO:0007669"/>
    <property type="project" value="UniProtKB-KW"/>
</dbReference>
<evidence type="ECO:0000313" key="13">
    <source>
        <dbReference type="Proteomes" id="UP001652680"/>
    </source>
</evidence>
<dbReference type="Pfam" id="PF00069">
    <property type="entry name" value="Pkinase"/>
    <property type="match status" value="2"/>
</dbReference>
<dbReference type="PANTHER" id="PTHR47634:SF9">
    <property type="entry name" value="PROTEIN KINASE DOMAIN-CONTAINING PROTEIN-RELATED"/>
    <property type="match status" value="1"/>
</dbReference>
<dbReference type="FunFam" id="1.10.510.10:FF:000275">
    <property type="entry name" value="SRSF protein kinase 2 isoform X3"/>
    <property type="match status" value="1"/>
</dbReference>
<dbReference type="GO" id="GO:0050684">
    <property type="term" value="P:regulation of mRNA processing"/>
    <property type="evidence" value="ECO:0007669"/>
    <property type="project" value="TreeGrafter"/>
</dbReference>
<protein>
    <recommendedName>
        <fullName evidence="1">non-specific serine/threonine protein kinase</fullName>
        <ecNumber evidence="1">2.7.11.1</ecNumber>
    </recommendedName>
</protein>
<keyword evidence="13" id="KW-1185">Reference proteome</keyword>
<evidence type="ECO:0000256" key="8">
    <source>
        <dbReference type="ARBA" id="ARBA00048679"/>
    </source>
</evidence>
<comment type="catalytic activity">
    <reaction evidence="7">
        <text>L-threonyl-[protein] + ATP = O-phospho-L-threonyl-[protein] + ADP + H(+)</text>
        <dbReference type="Rhea" id="RHEA:46608"/>
        <dbReference type="Rhea" id="RHEA-COMP:11060"/>
        <dbReference type="Rhea" id="RHEA-COMP:11605"/>
        <dbReference type="ChEBI" id="CHEBI:15378"/>
        <dbReference type="ChEBI" id="CHEBI:30013"/>
        <dbReference type="ChEBI" id="CHEBI:30616"/>
        <dbReference type="ChEBI" id="CHEBI:61977"/>
        <dbReference type="ChEBI" id="CHEBI:456216"/>
        <dbReference type="EC" id="2.7.11.1"/>
    </reaction>
</comment>